<feature type="compositionally biased region" description="Low complexity" evidence="6">
    <location>
        <begin position="856"/>
        <end position="865"/>
    </location>
</feature>
<evidence type="ECO:0000256" key="3">
    <source>
        <dbReference type="ARBA" id="ARBA00022833"/>
    </source>
</evidence>
<keyword evidence="9" id="KW-1185">Reference proteome</keyword>
<evidence type="ECO:0000259" key="7">
    <source>
        <dbReference type="Pfam" id="PF23121"/>
    </source>
</evidence>
<feature type="compositionally biased region" description="Acidic residues" evidence="6">
    <location>
        <begin position="669"/>
        <end position="678"/>
    </location>
</feature>
<proteinExistence type="predicted"/>
<accession>A0AAV8CLS4</accession>
<evidence type="ECO:0000256" key="1">
    <source>
        <dbReference type="ARBA" id="ARBA00022723"/>
    </source>
</evidence>
<feature type="domain" description="AIPP2-like SPOC-like" evidence="7">
    <location>
        <begin position="177"/>
        <end position="304"/>
    </location>
</feature>
<evidence type="ECO:0000313" key="8">
    <source>
        <dbReference type="EMBL" id="KAJ4755412.1"/>
    </source>
</evidence>
<feature type="region of interest" description="Disordered" evidence="6">
    <location>
        <begin position="708"/>
        <end position="921"/>
    </location>
</feature>
<gene>
    <name evidence="8" type="ORF">LUZ62_089817</name>
</gene>
<dbReference type="EMBL" id="JAMFTS010000005">
    <property type="protein sequence ID" value="KAJ4755412.1"/>
    <property type="molecule type" value="Genomic_DNA"/>
</dbReference>
<dbReference type="PANTHER" id="PTHR33304">
    <property type="match status" value="1"/>
</dbReference>
<dbReference type="InterPro" id="IPR056280">
    <property type="entry name" value="AIPP2-like_SPOC"/>
</dbReference>
<dbReference type="Proteomes" id="UP001140206">
    <property type="component" value="Chromosome 5"/>
</dbReference>
<dbReference type="PANTHER" id="PTHR33304:SF36">
    <property type="entry name" value="GB|AAF26970.1-RELATED"/>
    <property type="match status" value="1"/>
</dbReference>
<feature type="region of interest" description="Disordered" evidence="6">
    <location>
        <begin position="141"/>
        <end position="165"/>
    </location>
</feature>
<dbReference type="AlphaFoldDB" id="A0AAV8CLS4"/>
<feature type="compositionally biased region" description="Basic residues" evidence="6">
    <location>
        <begin position="776"/>
        <end position="855"/>
    </location>
</feature>
<dbReference type="Pfam" id="PF23121">
    <property type="entry name" value="SPOC_AIPP2"/>
    <property type="match status" value="1"/>
</dbReference>
<dbReference type="GO" id="GO:0140566">
    <property type="term" value="F:histone reader activity"/>
    <property type="evidence" value="ECO:0007669"/>
    <property type="project" value="InterPro"/>
</dbReference>
<keyword evidence="5" id="KW-0804">Transcription</keyword>
<dbReference type="InterPro" id="IPR049914">
    <property type="entry name" value="PHD1-3/5-6"/>
</dbReference>
<keyword evidence="2" id="KW-0863">Zinc-finger</keyword>
<evidence type="ECO:0000256" key="6">
    <source>
        <dbReference type="SAM" id="MobiDB-lite"/>
    </source>
</evidence>
<feature type="region of interest" description="Disordered" evidence="6">
    <location>
        <begin position="657"/>
        <end position="678"/>
    </location>
</feature>
<evidence type="ECO:0000256" key="5">
    <source>
        <dbReference type="ARBA" id="ARBA00023163"/>
    </source>
</evidence>
<comment type="caution">
    <text evidence="8">The sequence shown here is derived from an EMBL/GenBank/DDBJ whole genome shotgun (WGS) entry which is preliminary data.</text>
</comment>
<evidence type="ECO:0000256" key="4">
    <source>
        <dbReference type="ARBA" id="ARBA00023015"/>
    </source>
</evidence>
<keyword evidence="4" id="KW-0805">Transcription regulation</keyword>
<feature type="compositionally biased region" description="Polar residues" evidence="6">
    <location>
        <begin position="752"/>
        <end position="772"/>
    </location>
</feature>
<protein>
    <submittedName>
        <fullName evidence="8">Zinc ion-binding protein</fullName>
    </submittedName>
</protein>
<keyword evidence="3" id="KW-0862">Zinc</keyword>
<dbReference type="GO" id="GO:0034244">
    <property type="term" value="P:negative regulation of transcription elongation by RNA polymerase II"/>
    <property type="evidence" value="ECO:0007669"/>
    <property type="project" value="InterPro"/>
</dbReference>
<reference evidence="8" key="1">
    <citation type="submission" date="2022-08" db="EMBL/GenBank/DDBJ databases">
        <authorList>
            <person name="Marques A."/>
        </authorList>
    </citation>
    <scope>NUCLEOTIDE SEQUENCE</scope>
    <source>
        <strain evidence="8">RhyPub2mFocal</strain>
        <tissue evidence="8">Leaves</tissue>
    </source>
</reference>
<evidence type="ECO:0000313" key="9">
    <source>
        <dbReference type="Proteomes" id="UP001140206"/>
    </source>
</evidence>
<organism evidence="8 9">
    <name type="scientific">Rhynchospora pubera</name>
    <dbReference type="NCBI Taxonomy" id="906938"/>
    <lineage>
        <taxon>Eukaryota</taxon>
        <taxon>Viridiplantae</taxon>
        <taxon>Streptophyta</taxon>
        <taxon>Embryophyta</taxon>
        <taxon>Tracheophyta</taxon>
        <taxon>Spermatophyta</taxon>
        <taxon>Magnoliopsida</taxon>
        <taxon>Liliopsida</taxon>
        <taxon>Poales</taxon>
        <taxon>Cyperaceae</taxon>
        <taxon>Cyperoideae</taxon>
        <taxon>Rhynchosporeae</taxon>
        <taxon>Rhynchospora</taxon>
    </lineage>
</organism>
<keyword evidence="1" id="KW-0479">Metal-binding</keyword>
<sequence length="921" mass="102310">MKKTGRICGLCGDIGLIEKSAVCSVCNIACGQTCCAQALAPDQVVIWYCQTCRKQQTKMAEKKNLDEGTTKQFGNSKVKFLSPEEVRSMSSGAIRRCIKTTTTSVVSSVRSAPPRGAPNQTQTSIAKSASDRLLSAKKMLFGEPGSSPHSVVGSKETSNELGSLKGQLPYRPAPIAWKGSLEVSHLVGKPLVELVAYFPLQVSAKLYNAIATLPSKLQMKIVPHSNAWPKQLGTDLPNLEDIGIYLLPSGRRSSLKCLLRQVDSNNCALKMNVNSRLQLVVYSSRVLAENAQRIEGDFFFWGFFLKRKMSSCSKKKEIIEDMSNICENKSSENEIIADTFGVSPGFAKPFIGQETNPMDRQSVTSMQGKETQLVDKGVAPGCSLTFDLTDKGSGCRRFFSSIGVSLLETALETCENQEEYPNAPVLTDTTSEKTEEVAESKRAPKQLDASLEAVPDQGGREQGPDIVPQQLDTPGFGSSSRILIKQEKEPLIPLPVSLEITPGFLRNVERGEEKSISNQQLDTLPGFGTSGRVLIKQEMEPLIPLPVGLEIPPGFSKKVEARIEKNISNEFSSRSLPMNQVLNDSSFVPDNFSHGPLLRNQGIVHQGTPVGQRTVFFSNPVLQGTPSESRSSQPTSLGGINDNTLVLLSQGTSQQRAIPEVSPNHSETVQEDADLTEVDPEMCHKRTPKNSENNQDVSPVWMMAQSQNANQTRVPPHFRVLNPQGPIAGYCPPSNKETAVSADMPKREGSHQSEIWSRTRSPGLRKQSQSKSPVLRWKRNSSRSPLLKRKISRSRSPVLRRKRSRSRSPVRRRERSRSRSPVRRRERSRSRSPIRRRERSRSRSPVRRQHRRRSRSPVQRQYSSPICRQHNDQGRSLVDSKRYSSECKSGYKSRSRLDFGSSHSPIRRCSRDRSRSLSLPP</sequence>
<feature type="compositionally biased region" description="Basic and acidic residues" evidence="6">
    <location>
        <begin position="869"/>
        <end position="885"/>
    </location>
</feature>
<dbReference type="GO" id="GO:0008270">
    <property type="term" value="F:zinc ion binding"/>
    <property type="evidence" value="ECO:0007669"/>
    <property type="project" value="UniProtKB-KW"/>
</dbReference>
<evidence type="ECO:0000256" key="2">
    <source>
        <dbReference type="ARBA" id="ARBA00022771"/>
    </source>
</evidence>
<name>A0AAV8CLS4_9POAL</name>